<dbReference type="AlphaFoldDB" id="A0AAN8F941"/>
<keyword evidence="2" id="KW-1185">Reference proteome</keyword>
<dbReference type="EMBL" id="WIXE01013099">
    <property type="protein sequence ID" value="KAK5975390.1"/>
    <property type="molecule type" value="Genomic_DNA"/>
</dbReference>
<name>A0AAN8F941_TRICO</name>
<organism evidence="1 2">
    <name type="scientific">Trichostrongylus colubriformis</name>
    <name type="common">Black scour worm</name>
    <dbReference type="NCBI Taxonomy" id="6319"/>
    <lineage>
        <taxon>Eukaryota</taxon>
        <taxon>Metazoa</taxon>
        <taxon>Ecdysozoa</taxon>
        <taxon>Nematoda</taxon>
        <taxon>Chromadorea</taxon>
        <taxon>Rhabditida</taxon>
        <taxon>Rhabditina</taxon>
        <taxon>Rhabditomorpha</taxon>
        <taxon>Strongyloidea</taxon>
        <taxon>Trichostrongylidae</taxon>
        <taxon>Trichostrongylus</taxon>
    </lineage>
</organism>
<evidence type="ECO:0000313" key="1">
    <source>
        <dbReference type="EMBL" id="KAK5975390.1"/>
    </source>
</evidence>
<dbReference type="Proteomes" id="UP001331761">
    <property type="component" value="Unassembled WGS sequence"/>
</dbReference>
<sequence>MAAVFIVDLIHQETRVLEKRSKIEPLKWALWRMYLITKFDSSAFITQNELLRLCANWTKDQASMKAKPDTSERKKGAQDYRFLGTARACDIISK</sequence>
<comment type="caution">
    <text evidence="1">The sequence shown here is derived from an EMBL/GenBank/DDBJ whole genome shotgun (WGS) entry which is preliminary data.</text>
</comment>
<proteinExistence type="predicted"/>
<protein>
    <submittedName>
        <fullName evidence="1">Uncharacterized protein</fullName>
    </submittedName>
</protein>
<gene>
    <name evidence="1" type="ORF">GCK32_021139</name>
</gene>
<accession>A0AAN8F941</accession>
<reference evidence="1 2" key="1">
    <citation type="submission" date="2019-10" db="EMBL/GenBank/DDBJ databases">
        <title>Assembly and Annotation for the nematode Trichostrongylus colubriformis.</title>
        <authorList>
            <person name="Martin J."/>
        </authorList>
    </citation>
    <scope>NUCLEOTIDE SEQUENCE [LARGE SCALE GENOMIC DNA]</scope>
    <source>
        <strain evidence="1">G859</strain>
        <tissue evidence="1">Whole worm</tissue>
    </source>
</reference>
<evidence type="ECO:0000313" key="2">
    <source>
        <dbReference type="Proteomes" id="UP001331761"/>
    </source>
</evidence>